<keyword evidence="2" id="KW-1185">Reference proteome</keyword>
<evidence type="ECO:0000313" key="1">
    <source>
        <dbReference type="EMBL" id="ABI15669.1"/>
    </source>
</evidence>
<sequence>MAEITKEQLLEFIRNKDLDLDESYPRSDWWKFRDERDSYKKQRDELINDMAEIKKKAEAFDGINKLKDNIKFIKDVSLSHANEEPVNQEMYWVHSLMDSLLEELEANHEGKDYKHAWLELKEEMLFQYPIILHMTKMADGKEDESSLFQLGELLKRMDELDGTHEFQNLLSDLEACNGQ</sequence>
<gene>
    <name evidence="1" type="ORF">cn58</name>
</gene>
<dbReference type="Proteomes" id="UP000006667">
    <property type="component" value="Segment"/>
</dbReference>
<dbReference type="EMBL" id="DQ831957">
    <property type="protein sequence ID" value="ABI15669.1"/>
    <property type="molecule type" value="Genomic_DNA"/>
</dbReference>
<dbReference type="OrthoDB" id="25349at10239"/>
<dbReference type="GeneID" id="4643136"/>
<name>A1BU09_9CAUD</name>
<organism evidence="1 2">
    <name type="scientific">Staphylococcus phage CNPH82</name>
    <dbReference type="NCBI Taxonomy" id="2913976"/>
    <lineage>
        <taxon>Viruses</taxon>
        <taxon>Duplodnaviria</taxon>
        <taxon>Heunggongvirae</taxon>
        <taxon>Uroviricota</taxon>
        <taxon>Caudoviricetes</taxon>
        <taxon>Rockefellervirus</taxon>
        <taxon>Rockefellervirus CNPH82</taxon>
    </lineage>
</organism>
<proteinExistence type="predicted"/>
<dbReference type="KEGG" id="vg:4643136"/>
<reference evidence="1 2" key="1">
    <citation type="journal article" date="2007" name="J. Bacteriol.">
        <title>First Complete Genome Sequence of Two Staphylococcus epidermidis Bacteriophages.</title>
        <authorList>
            <person name="Daniel A."/>
            <person name="Bonnen P.E."/>
            <person name="Fischetti V.A."/>
        </authorList>
    </citation>
    <scope>NUCLEOTIDE SEQUENCE</scope>
    <source>
        <strain evidence="1">CNPH82</strain>
    </source>
</reference>
<accession>A1BU09</accession>
<evidence type="ECO:0000313" key="2">
    <source>
        <dbReference type="Proteomes" id="UP000006667"/>
    </source>
</evidence>
<protein>
    <submittedName>
        <fullName evidence="1">Uncharacterized protein</fullName>
    </submittedName>
</protein>
<dbReference type="RefSeq" id="YP_950656.1">
    <property type="nucleotide sequence ID" value="NC_008722.1"/>
</dbReference>